<dbReference type="NCBIfam" id="TIGR01187">
    <property type="entry name" value="potA"/>
    <property type="match status" value="1"/>
</dbReference>
<dbReference type="SUPFAM" id="SSF52540">
    <property type="entry name" value="P-loop containing nucleoside triphosphate hydrolases"/>
    <property type="match status" value="1"/>
</dbReference>
<evidence type="ECO:0000256" key="3">
    <source>
        <dbReference type="ARBA" id="ARBA00022741"/>
    </source>
</evidence>
<dbReference type="PROSITE" id="PS50893">
    <property type="entry name" value="ABC_TRANSPORTER_2"/>
    <property type="match status" value="1"/>
</dbReference>
<dbReference type="PANTHER" id="PTHR42781">
    <property type="entry name" value="SPERMIDINE/PUTRESCINE IMPORT ATP-BINDING PROTEIN POTA"/>
    <property type="match status" value="1"/>
</dbReference>
<dbReference type="RefSeq" id="WP_220636286.1">
    <property type="nucleotide sequence ID" value="NZ_CAJQUM010000001.1"/>
</dbReference>
<comment type="catalytic activity">
    <reaction evidence="7">
        <text>ATP + H2O + polyamine-[polyamine-binding protein]Side 1 = ADP + phosphate + polyamineSide 2 + [polyamine-binding protein]Side 1.</text>
        <dbReference type="EC" id="7.6.2.11"/>
    </reaction>
</comment>
<evidence type="ECO:0000256" key="1">
    <source>
        <dbReference type="ARBA" id="ARBA00022448"/>
    </source>
</evidence>
<accession>A0A916J5P8</accession>
<dbReference type="AlphaFoldDB" id="A0A916J5P8"/>
<dbReference type="Pfam" id="PF00005">
    <property type="entry name" value="ABC_tran"/>
    <property type="match status" value="1"/>
</dbReference>
<dbReference type="Gene3D" id="2.40.50.100">
    <property type="match status" value="1"/>
</dbReference>
<dbReference type="SUPFAM" id="SSF50331">
    <property type="entry name" value="MOP-like"/>
    <property type="match status" value="1"/>
</dbReference>
<gene>
    <name evidence="9" type="primary">ydcT</name>
    <name evidence="7" type="synonym">potA</name>
    <name evidence="9" type="ORF">GTOL_12315</name>
</gene>
<comment type="similarity">
    <text evidence="7">Belongs to the ABC transporter superfamily. Spermidine/putrescine importer (TC 3.A.1.11.1) family.</text>
</comment>
<evidence type="ECO:0000313" key="9">
    <source>
        <dbReference type="EMBL" id="CAG4884432.1"/>
    </source>
</evidence>
<keyword evidence="2 7" id="KW-1003">Cell membrane</keyword>
<keyword evidence="1 7" id="KW-0813">Transport</keyword>
<dbReference type="Gene3D" id="3.40.50.300">
    <property type="entry name" value="P-loop containing nucleotide triphosphate hydrolases"/>
    <property type="match status" value="1"/>
</dbReference>
<sequence>MTSLDIRNVTRNFGSLSAVNDVSLQIDSGEFFTLLGPSGCGKTTLLRLIAGLEPLDRGRIFLDGNDISGVAPEARPVHTVFQNYALFPHMNVSENIAFPLLMRGVPRAEIRARVQEALDQVRLPEIAARYTDELSGGQRQRVAIARALVDKPQILLLDEPLAALDLKLREQMRMELIKLQQEVKITFIYVTHDQGEALALSHRIAVMDKGKIIQLAAPARLYEFPTNRFVAAFIGSCNLIEATIVAVDGATAQLAAQKVGNIDAHIADAAIRRGQSGALALRPEKLHLDSEQAAPHYKNCFSGVVRQQLYLGDMTRYVVELTAGAELEILLPNFTASGGQSFKIGQSVRVSWPAGAGRFLDG</sequence>
<comment type="function">
    <text evidence="7">Part of the ABC transporter complex PotABCD involved in spermidine/putrescine import. Responsible for energy coupling to the transport system.</text>
</comment>
<organism evidence="9 10">
    <name type="scientific">Georgfuchsia toluolica</name>
    <dbReference type="NCBI Taxonomy" id="424218"/>
    <lineage>
        <taxon>Bacteria</taxon>
        <taxon>Pseudomonadati</taxon>
        <taxon>Pseudomonadota</taxon>
        <taxon>Betaproteobacteria</taxon>
        <taxon>Nitrosomonadales</taxon>
        <taxon>Sterolibacteriaceae</taxon>
        <taxon>Georgfuchsia</taxon>
    </lineage>
</organism>
<dbReference type="FunFam" id="3.40.50.300:FF:000133">
    <property type="entry name" value="Spermidine/putrescine import ATP-binding protein PotA"/>
    <property type="match status" value="1"/>
</dbReference>
<reference evidence="9" key="1">
    <citation type="submission" date="2021-04" db="EMBL/GenBank/DDBJ databases">
        <authorList>
            <person name="Hornung B."/>
        </authorList>
    </citation>
    <scope>NUCLEOTIDE SEQUENCE</scope>
    <source>
        <strain evidence="9">G5G6</strain>
    </source>
</reference>
<dbReference type="Proteomes" id="UP000742786">
    <property type="component" value="Unassembled WGS sequence"/>
</dbReference>
<evidence type="ECO:0000256" key="5">
    <source>
        <dbReference type="ARBA" id="ARBA00022967"/>
    </source>
</evidence>
<evidence type="ECO:0000256" key="2">
    <source>
        <dbReference type="ARBA" id="ARBA00022475"/>
    </source>
</evidence>
<dbReference type="InterPro" id="IPR003593">
    <property type="entry name" value="AAA+_ATPase"/>
</dbReference>
<dbReference type="EC" id="7.6.2.11" evidence="7"/>
<evidence type="ECO:0000256" key="6">
    <source>
        <dbReference type="ARBA" id="ARBA00023136"/>
    </source>
</evidence>
<keyword evidence="5 7" id="KW-1278">Translocase</keyword>
<dbReference type="InterPro" id="IPR017871">
    <property type="entry name" value="ABC_transporter-like_CS"/>
</dbReference>
<dbReference type="PANTHER" id="PTHR42781:SF4">
    <property type="entry name" value="SPERMIDINE_PUTRESCINE IMPORT ATP-BINDING PROTEIN POTA"/>
    <property type="match status" value="1"/>
</dbReference>
<keyword evidence="4 7" id="KW-0067">ATP-binding</keyword>
<evidence type="ECO:0000313" key="10">
    <source>
        <dbReference type="Proteomes" id="UP000742786"/>
    </source>
</evidence>
<evidence type="ECO:0000256" key="4">
    <source>
        <dbReference type="ARBA" id="ARBA00022840"/>
    </source>
</evidence>
<dbReference type="GO" id="GO:0015417">
    <property type="term" value="F:ABC-type polyamine transporter activity"/>
    <property type="evidence" value="ECO:0007669"/>
    <property type="project" value="UniProtKB-EC"/>
</dbReference>
<dbReference type="GO" id="GO:0043190">
    <property type="term" value="C:ATP-binding cassette (ABC) transporter complex"/>
    <property type="evidence" value="ECO:0007669"/>
    <property type="project" value="InterPro"/>
</dbReference>
<name>A0A916J5P8_9PROT</name>
<dbReference type="GO" id="GO:0005524">
    <property type="term" value="F:ATP binding"/>
    <property type="evidence" value="ECO:0007669"/>
    <property type="project" value="UniProtKB-KW"/>
</dbReference>
<comment type="caution">
    <text evidence="9">The sequence shown here is derived from an EMBL/GenBank/DDBJ whole genome shotgun (WGS) entry which is preliminary data.</text>
</comment>
<comment type="subunit">
    <text evidence="7">The complex is composed of two ATP-binding proteins (PotA), two transmembrane proteins (PotB and PotC) and a solute-binding protein (PotD).</text>
</comment>
<dbReference type="InterPro" id="IPR005893">
    <property type="entry name" value="PotA-like"/>
</dbReference>
<evidence type="ECO:0000256" key="7">
    <source>
        <dbReference type="RuleBase" id="RU364083"/>
    </source>
</evidence>
<dbReference type="InterPro" id="IPR008995">
    <property type="entry name" value="Mo/tungstate-bd_C_term_dom"/>
</dbReference>
<dbReference type="PROSITE" id="PS00211">
    <property type="entry name" value="ABC_TRANSPORTER_1"/>
    <property type="match status" value="1"/>
</dbReference>
<proteinExistence type="inferred from homology"/>
<dbReference type="Pfam" id="PF08402">
    <property type="entry name" value="TOBE_2"/>
    <property type="match status" value="1"/>
</dbReference>
<feature type="domain" description="ABC transporter" evidence="8">
    <location>
        <begin position="4"/>
        <end position="234"/>
    </location>
</feature>
<evidence type="ECO:0000259" key="8">
    <source>
        <dbReference type="PROSITE" id="PS50893"/>
    </source>
</evidence>
<dbReference type="InterPro" id="IPR027417">
    <property type="entry name" value="P-loop_NTPase"/>
</dbReference>
<keyword evidence="6 7" id="KW-0472">Membrane</keyword>
<dbReference type="EMBL" id="CAJQUM010000001">
    <property type="protein sequence ID" value="CAG4884432.1"/>
    <property type="molecule type" value="Genomic_DNA"/>
</dbReference>
<dbReference type="GO" id="GO:0016887">
    <property type="term" value="F:ATP hydrolysis activity"/>
    <property type="evidence" value="ECO:0007669"/>
    <property type="project" value="InterPro"/>
</dbReference>
<dbReference type="SMART" id="SM00382">
    <property type="entry name" value="AAA"/>
    <property type="match status" value="1"/>
</dbReference>
<keyword evidence="10" id="KW-1185">Reference proteome</keyword>
<dbReference type="InterPro" id="IPR003439">
    <property type="entry name" value="ABC_transporter-like_ATP-bd"/>
</dbReference>
<dbReference type="GO" id="GO:0015847">
    <property type="term" value="P:putrescine transport"/>
    <property type="evidence" value="ECO:0007669"/>
    <property type="project" value="UniProtKB-ARBA"/>
</dbReference>
<keyword evidence="3 7" id="KW-0547">Nucleotide-binding</keyword>
<dbReference type="InterPro" id="IPR013611">
    <property type="entry name" value="Transp-assoc_OB_typ2"/>
</dbReference>
<protein>
    <recommendedName>
        <fullName evidence="7">Spermidine/putrescine import ATP-binding protein PotA</fullName>
        <ecNumber evidence="7">7.6.2.11</ecNumber>
    </recommendedName>
</protein>
<dbReference type="InterPro" id="IPR050093">
    <property type="entry name" value="ABC_SmlMolc_Importer"/>
</dbReference>